<dbReference type="PANTHER" id="PTHR19959:SF119">
    <property type="entry name" value="FUNGAL LIPASE-LIKE DOMAIN-CONTAINING PROTEIN"/>
    <property type="match status" value="1"/>
</dbReference>
<reference evidence="1" key="2">
    <citation type="submission" date="2020-09" db="EMBL/GenBank/DDBJ databases">
        <authorList>
            <person name="Sun Q."/>
            <person name="Zhou Y."/>
        </authorList>
    </citation>
    <scope>NUCLEOTIDE SEQUENCE</scope>
    <source>
        <strain evidence="1">CGMCC 4.7403</strain>
    </source>
</reference>
<sequence>MPPVEAQQAARTLVRDAVGGRPDDSPRLPGVGASRPKRRAYWPWPWNYLRHLARAHPAVYAVAHATALSNLSVDQRTVGDHSAALASSAEAVDILRPLAEDDPAHLPLLAITLNNLSTRQSRAGDVQAALASVTEVVEMRRELAETNPTAFLPALATALNNRTYRLTETGDRQGALVCVDEAVTILRTFVDAHPAAYLPRLASFLTHLSQCQEDDGQGRAAASSATEAVRLFRRLTRANPRAHLSDFVTALNRFTALRHDTQATLDVWADAVTALGANPVPQAELRARYAGQLAEHGALDKALEQLVHAALVDDMEEPHLLRRARQAIRTTVAEHGLDDDRLPDWATSPLPDAAIELVNEWAAASDWHHAEAFLRAHGEQLMAPGLRHDLQVTAAIFPGHAEIGNLTGLLDAIDSHGIEQILAGGRRTHDARLALRSWLGTDDWQTSKDFLDEPEIAVHSPEAKGLLRHARSQVADQHLAILELSEVMPTDEVYAIVVDQGTAVEQAYQAIERADIQALRRILAAHDGPVSGAPAALFEAVNHLADGDTEAARRLAVLLARNGAFNQRTAYAILLRALASHDPDFLFAEELADIVASDGTALDPARGTDEGHGERVTQ</sequence>
<proteinExistence type="predicted"/>
<comment type="caution">
    <text evidence="1">The sequence shown here is derived from an EMBL/GenBank/DDBJ whole genome shotgun (WGS) entry which is preliminary data.</text>
</comment>
<accession>A0A919DQE8</accession>
<gene>
    <name evidence="1" type="ORF">GCM10017771_89240</name>
</gene>
<protein>
    <recommendedName>
        <fullName evidence="3">Tetratricopeptide repeat protein</fullName>
    </recommendedName>
</protein>
<keyword evidence="2" id="KW-1185">Reference proteome</keyword>
<name>A0A919DQE8_9ACTN</name>
<evidence type="ECO:0008006" key="3">
    <source>
        <dbReference type="Google" id="ProtNLM"/>
    </source>
</evidence>
<evidence type="ECO:0000313" key="2">
    <source>
        <dbReference type="Proteomes" id="UP000603227"/>
    </source>
</evidence>
<dbReference type="EMBL" id="BNAT01000062">
    <property type="protein sequence ID" value="GHE65585.1"/>
    <property type="molecule type" value="Genomic_DNA"/>
</dbReference>
<dbReference type="SUPFAM" id="SSF48452">
    <property type="entry name" value="TPR-like"/>
    <property type="match status" value="1"/>
</dbReference>
<dbReference type="Proteomes" id="UP000603227">
    <property type="component" value="Unassembled WGS sequence"/>
</dbReference>
<organism evidence="1 2">
    <name type="scientific">Streptomyces capitiformicae</name>
    <dbReference type="NCBI Taxonomy" id="2014920"/>
    <lineage>
        <taxon>Bacteria</taxon>
        <taxon>Bacillati</taxon>
        <taxon>Actinomycetota</taxon>
        <taxon>Actinomycetes</taxon>
        <taxon>Kitasatosporales</taxon>
        <taxon>Streptomycetaceae</taxon>
        <taxon>Streptomyces</taxon>
    </lineage>
</organism>
<evidence type="ECO:0000313" key="1">
    <source>
        <dbReference type="EMBL" id="GHE65585.1"/>
    </source>
</evidence>
<dbReference type="AlphaFoldDB" id="A0A919DQE8"/>
<dbReference type="InterPro" id="IPR011990">
    <property type="entry name" value="TPR-like_helical_dom_sf"/>
</dbReference>
<dbReference type="PANTHER" id="PTHR19959">
    <property type="entry name" value="KINESIN LIGHT CHAIN"/>
    <property type="match status" value="1"/>
</dbReference>
<dbReference type="Gene3D" id="1.25.40.10">
    <property type="entry name" value="Tetratricopeptide repeat domain"/>
    <property type="match status" value="2"/>
</dbReference>
<reference evidence="1" key="1">
    <citation type="journal article" date="2014" name="Int. J. Syst. Evol. Microbiol.">
        <title>Complete genome sequence of Corynebacterium casei LMG S-19264T (=DSM 44701T), isolated from a smear-ripened cheese.</title>
        <authorList>
            <consortium name="US DOE Joint Genome Institute (JGI-PGF)"/>
            <person name="Walter F."/>
            <person name="Albersmeier A."/>
            <person name="Kalinowski J."/>
            <person name="Ruckert C."/>
        </authorList>
    </citation>
    <scope>NUCLEOTIDE SEQUENCE</scope>
    <source>
        <strain evidence="1">CGMCC 4.7403</strain>
    </source>
</reference>